<feature type="domain" description="RNA polymerase sigma factor 70 region 4 type 2" evidence="1">
    <location>
        <begin position="26"/>
        <end position="66"/>
    </location>
</feature>
<dbReference type="GO" id="GO:0003677">
    <property type="term" value="F:DNA binding"/>
    <property type="evidence" value="ECO:0007669"/>
    <property type="project" value="InterPro"/>
</dbReference>
<dbReference type="Proteomes" id="UP000012149">
    <property type="component" value="Unassembled WGS sequence"/>
</dbReference>
<dbReference type="Pfam" id="PF08281">
    <property type="entry name" value="Sigma70_r4_2"/>
    <property type="match status" value="1"/>
</dbReference>
<reference evidence="2 3" key="1">
    <citation type="submission" date="2013-01" db="EMBL/GenBank/DDBJ databases">
        <authorList>
            <person name="Harkins D.M."/>
            <person name="Durkin A.S."/>
            <person name="Brinkac L.M."/>
            <person name="Haft D.H."/>
            <person name="Selengut J.D."/>
            <person name="Sanka R."/>
            <person name="DePew J."/>
            <person name="Purushe J."/>
            <person name="Matthias M.A."/>
            <person name="Vinetz J.M."/>
            <person name="Sutton G.G."/>
            <person name="Nierman W.C."/>
            <person name="Fouts D.E."/>
        </authorList>
    </citation>
    <scope>NUCLEOTIDE SEQUENCE [LARGE SCALE GENOMIC DNA]</scope>
    <source>
        <strain evidence="2 3">CBC1416</strain>
    </source>
</reference>
<gene>
    <name evidence="2" type="ORF">LEP1GSC161_1863</name>
</gene>
<evidence type="ECO:0000313" key="3">
    <source>
        <dbReference type="Proteomes" id="UP000012149"/>
    </source>
</evidence>
<dbReference type="InterPro" id="IPR013249">
    <property type="entry name" value="RNA_pol_sigma70_r4_t2"/>
</dbReference>
<dbReference type="InterPro" id="IPR036388">
    <property type="entry name" value="WH-like_DNA-bd_sf"/>
</dbReference>
<evidence type="ECO:0000313" key="2">
    <source>
        <dbReference type="EMBL" id="EMO59494.1"/>
    </source>
</evidence>
<name>M6W2P8_9LEPT</name>
<evidence type="ECO:0000259" key="1">
    <source>
        <dbReference type="Pfam" id="PF08281"/>
    </source>
</evidence>
<dbReference type="SUPFAM" id="SSF88659">
    <property type="entry name" value="Sigma3 and sigma4 domains of RNA polymerase sigma factors"/>
    <property type="match status" value="1"/>
</dbReference>
<comment type="caution">
    <text evidence="2">The sequence shown here is derived from an EMBL/GenBank/DDBJ whole genome shotgun (WGS) entry which is preliminary data.</text>
</comment>
<dbReference type="AlphaFoldDB" id="M6W2P8"/>
<accession>M6W2P8</accession>
<dbReference type="InterPro" id="IPR013324">
    <property type="entry name" value="RNA_pol_sigma_r3/r4-like"/>
</dbReference>
<dbReference type="Gene3D" id="1.10.10.10">
    <property type="entry name" value="Winged helix-like DNA-binding domain superfamily/Winged helix DNA-binding domain"/>
    <property type="match status" value="1"/>
</dbReference>
<dbReference type="GO" id="GO:0006352">
    <property type="term" value="P:DNA-templated transcription initiation"/>
    <property type="evidence" value="ECO:0007669"/>
    <property type="project" value="InterPro"/>
</dbReference>
<proteinExistence type="predicted"/>
<organism evidence="2 3">
    <name type="scientific">Leptospira santarosai str. CBC1416</name>
    <dbReference type="NCBI Taxonomy" id="1193059"/>
    <lineage>
        <taxon>Bacteria</taxon>
        <taxon>Pseudomonadati</taxon>
        <taxon>Spirochaetota</taxon>
        <taxon>Spirochaetia</taxon>
        <taxon>Leptospirales</taxon>
        <taxon>Leptospiraceae</taxon>
        <taxon>Leptospira</taxon>
    </lineage>
</organism>
<protein>
    <submittedName>
        <fullName evidence="2">Sigma-70, region 4</fullName>
    </submittedName>
</protein>
<dbReference type="EMBL" id="AKWE02000030">
    <property type="protein sequence ID" value="EMO59494.1"/>
    <property type="molecule type" value="Genomic_DNA"/>
</dbReference>
<sequence>MSHIQINSEIPENLEKAFLEKTIKGTIESLPEPEKSIILYKELKRKTLKETARALGISERTVSRRLISAISLLRAKMEKQELGFY</sequence>
<dbReference type="GO" id="GO:0016987">
    <property type="term" value="F:sigma factor activity"/>
    <property type="evidence" value="ECO:0007669"/>
    <property type="project" value="InterPro"/>
</dbReference>